<accession>A0A179SNC9</accession>
<dbReference type="Proteomes" id="UP000078534">
    <property type="component" value="Unassembled WGS sequence"/>
</dbReference>
<dbReference type="InterPro" id="IPR020048">
    <property type="entry name" value="NADPH-dep_FMN_reduc_SsuE"/>
</dbReference>
<evidence type="ECO:0000256" key="1">
    <source>
        <dbReference type="ARBA" id="ARBA00022630"/>
    </source>
</evidence>
<keyword evidence="1" id="KW-0285">Flavoprotein</keyword>
<proteinExistence type="predicted"/>
<comment type="caution">
    <text evidence="5">The sequence shown here is derived from an EMBL/GenBank/DDBJ whole genome shotgun (WGS) entry which is preliminary data.</text>
</comment>
<evidence type="ECO:0000259" key="4">
    <source>
        <dbReference type="Pfam" id="PF03358"/>
    </source>
</evidence>
<dbReference type="SUPFAM" id="SSF52218">
    <property type="entry name" value="Flavoproteins"/>
    <property type="match status" value="1"/>
</dbReference>
<dbReference type="InterPro" id="IPR005025">
    <property type="entry name" value="FMN_Rdtase-like_dom"/>
</dbReference>
<dbReference type="NCBIfam" id="TIGR03567">
    <property type="entry name" value="FMN_reduc_SsuE"/>
    <property type="match status" value="1"/>
</dbReference>
<evidence type="ECO:0000313" key="5">
    <source>
        <dbReference type="EMBL" id="OAS82480.1"/>
    </source>
</evidence>
<dbReference type="RefSeq" id="WP_066339843.1">
    <property type="nucleotide sequence ID" value="NZ_LWSG01000045.1"/>
</dbReference>
<dbReference type="GO" id="GO:0008752">
    <property type="term" value="F:FMN reductase [NAD(P)H] activity"/>
    <property type="evidence" value="ECO:0007669"/>
    <property type="project" value="InterPro"/>
</dbReference>
<name>A0A179SNC9_9BACI</name>
<evidence type="ECO:0000256" key="3">
    <source>
        <dbReference type="ARBA" id="ARBA00023002"/>
    </source>
</evidence>
<dbReference type="OrthoDB" id="1643408at2"/>
<dbReference type="Pfam" id="PF03358">
    <property type="entry name" value="FMN_red"/>
    <property type="match status" value="1"/>
</dbReference>
<dbReference type="EMBL" id="LWSG01000045">
    <property type="protein sequence ID" value="OAS82480.1"/>
    <property type="molecule type" value="Genomic_DNA"/>
</dbReference>
<dbReference type="InterPro" id="IPR029039">
    <property type="entry name" value="Flavoprotein-like_sf"/>
</dbReference>
<dbReference type="STRING" id="152268.A6K24_12570"/>
<keyword evidence="2" id="KW-0288">FMN</keyword>
<dbReference type="PANTHER" id="PTHR43408:SF1">
    <property type="entry name" value="FMN REDUCTASE (NADPH)"/>
    <property type="match status" value="1"/>
</dbReference>
<evidence type="ECO:0000256" key="2">
    <source>
        <dbReference type="ARBA" id="ARBA00022643"/>
    </source>
</evidence>
<protein>
    <submittedName>
        <fullName evidence="5">FMN reductase (NADPH)</fullName>
    </submittedName>
</protein>
<dbReference type="InterPro" id="IPR051814">
    <property type="entry name" value="NAD(P)H-dep_FMN_reductase"/>
</dbReference>
<dbReference type="PANTHER" id="PTHR43408">
    <property type="entry name" value="FMN REDUCTASE (NADPH)"/>
    <property type="match status" value="1"/>
</dbReference>
<sequence>MAKVAIIMGVPNDQSRLNGILNYASKVLNEESLSVEIIKVHSLPAEDLITAKFDSEAIVGANEIVKNSAGLLVLTPVYKASFSGILKTYLDLLPQKGLEDKVILPLVIGGSFGHLLTIEYALNPVLSALGANHIVNGVYTIDKHIDRIENNQFRIHEEAQQRLKNALDLFIRSIKKS</sequence>
<reference evidence="6" key="1">
    <citation type="submission" date="2016-04" db="EMBL/GenBank/DDBJ databases">
        <authorList>
            <person name="Lyu Z."/>
            <person name="Lyu W."/>
        </authorList>
    </citation>
    <scope>NUCLEOTIDE SEQUENCE [LARGE SCALE GENOMIC DNA]</scope>
    <source>
        <strain evidence="6">C44</strain>
    </source>
</reference>
<gene>
    <name evidence="5" type="ORF">A6K24_12570</name>
</gene>
<feature type="domain" description="NADPH-dependent FMN reductase-like" evidence="4">
    <location>
        <begin position="3"/>
        <end position="143"/>
    </location>
</feature>
<dbReference type="Gene3D" id="3.40.50.360">
    <property type="match status" value="1"/>
</dbReference>
<keyword evidence="6" id="KW-1185">Reference proteome</keyword>
<organism evidence="5 6">
    <name type="scientific">Metabacillus litoralis</name>
    <dbReference type="NCBI Taxonomy" id="152268"/>
    <lineage>
        <taxon>Bacteria</taxon>
        <taxon>Bacillati</taxon>
        <taxon>Bacillota</taxon>
        <taxon>Bacilli</taxon>
        <taxon>Bacillales</taxon>
        <taxon>Bacillaceae</taxon>
        <taxon>Metabacillus</taxon>
    </lineage>
</organism>
<dbReference type="GO" id="GO:0046306">
    <property type="term" value="P:alkanesulfonate catabolic process"/>
    <property type="evidence" value="ECO:0007669"/>
    <property type="project" value="InterPro"/>
</dbReference>
<dbReference type="AlphaFoldDB" id="A0A179SNC9"/>
<keyword evidence="3" id="KW-0560">Oxidoreductase</keyword>
<evidence type="ECO:0000313" key="6">
    <source>
        <dbReference type="Proteomes" id="UP000078534"/>
    </source>
</evidence>